<dbReference type="RefSeq" id="WP_046222032.1">
    <property type="nucleotide sequence ID" value="NZ_JWYV01000019.1"/>
</dbReference>
<dbReference type="GO" id="GO:0042597">
    <property type="term" value="C:periplasmic space"/>
    <property type="evidence" value="ECO:0007669"/>
    <property type="project" value="UniProtKB-SubCell"/>
</dbReference>
<reference evidence="5 6" key="1">
    <citation type="submission" date="2014-12" db="EMBL/GenBank/DDBJ databases">
        <title>Mercury Reductase activity and rhizosphere competence traits in the genome of root associated Photobacterium halotolerans MELD1.</title>
        <authorList>
            <person name="Mathew D.C."/>
            <person name="Huang C.-C."/>
        </authorList>
    </citation>
    <scope>NUCLEOTIDE SEQUENCE [LARGE SCALE GENOMIC DNA]</scope>
    <source>
        <strain evidence="5 6">MELD1</strain>
    </source>
</reference>
<evidence type="ECO:0000313" key="5">
    <source>
        <dbReference type="EMBL" id="KKC98511.1"/>
    </source>
</evidence>
<dbReference type="AlphaFoldDB" id="A0A0F5V9R4"/>
<keyword evidence="6" id="KW-1185">Reference proteome</keyword>
<evidence type="ECO:0000256" key="2">
    <source>
        <dbReference type="PIRNR" id="PIRNR002094"/>
    </source>
</evidence>
<keyword evidence="2" id="KW-0143">Chaperone</keyword>
<evidence type="ECO:0000256" key="1">
    <source>
        <dbReference type="ARBA" id="ARBA00022729"/>
    </source>
</evidence>
<dbReference type="SMART" id="SM00935">
    <property type="entry name" value="OmpH"/>
    <property type="match status" value="1"/>
</dbReference>
<comment type="subunit">
    <text evidence="2">Homotrimer.</text>
</comment>
<dbReference type="STRING" id="265726.KY46_18180"/>
<dbReference type="InterPro" id="IPR024930">
    <property type="entry name" value="Skp_dom_sf"/>
</dbReference>
<name>A0A0F5V9R4_9GAMM</name>
<feature type="signal peptide" evidence="4">
    <location>
        <begin position="1"/>
        <end position="25"/>
    </location>
</feature>
<dbReference type="Gene3D" id="3.30.910.20">
    <property type="entry name" value="Skp domain"/>
    <property type="match status" value="1"/>
</dbReference>
<gene>
    <name evidence="5" type="ORF">KY46_18180</name>
</gene>
<dbReference type="GO" id="GO:0005829">
    <property type="term" value="C:cytosol"/>
    <property type="evidence" value="ECO:0007669"/>
    <property type="project" value="TreeGrafter"/>
</dbReference>
<comment type="caution">
    <text evidence="5">The sequence shown here is derived from an EMBL/GenBank/DDBJ whole genome shotgun (WGS) entry which is preliminary data.</text>
</comment>
<dbReference type="PATRIC" id="fig|265726.11.peg.1920"/>
<protein>
    <recommendedName>
        <fullName evidence="2">Chaperone protein skp</fullName>
    </recommendedName>
</protein>
<dbReference type="OrthoDB" id="5624238at2"/>
<comment type="subcellular location">
    <subcellularLocation>
        <location evidence="2">Periplasm</location>
    </subcellularLocation>
</comment>
<accession>A0A0F5V9R4</accession>
<proteinExistence type="inferred from homology"/>
<feature type="coiled-coil region" evidence="3">
    <location>
        <begin position="60"/>
        <end position="109"/>
    </location>
</feature>
<comment type="similarity">
    <text evidence="2">Belongs to the skp family.</text>
</comment>
<evidence type="ECO:0000256" key="4">
    <source>
        <dbReference type="SAM" id="SignalP"/>
    </source>
</evidence>
<evidence type="ECO:0000313" key="6">
    <source>
        <dbReference type="Proteomes" id="UP000033633"/>
    </source>
</evidence>
<dbReference type="GO" id="GO:0051082">
    <property type="term" value="F:unfolded protein binding"/>
    <property type="evidence" value="ECO:0007669"/>
    <property type="project" value="InterPro"/>
</dbReference>
<dbReference type="InterPro" id="IPR005632">
    <property type="entry name" value="Chaperone_Skp"/>
</dbReference>
<keyword evidence="3" id="KW-0175">Coiled coil</keyword>
<dbReference type="Pfam" id="PF03938">
    <property type="entry name" value="OmpH"/>
    <property type="match status" value="1"/>
</dbReference>
<dbReference type="PANTHER" id="PTHR35089:SF1">
    <property type="entry name" value="CHAPERONE PROTEIN SKP"/>
    <property type="match status" value="1"/>
</dbReference>
<evidence type="ECO:0000256" key="3">
    <source>
        <dbReference type="SAM" id="Coils"/>
    </source>
</evidence>
<keyword evidence="1 4" id="KW-0732">Signal</keyword>
<dbReference type="GO" id="GO:0050821">
    <property type="term" value="P:protein stabilization"/>
    <property type="evidence" value="ECO:0007669"/>
    <property type="project" value="TreeGrafter"/>
</dbReference>
<dbReference type="Proteomes" id="UP000033633">
    <property type="component" value="Unassembled WGS sequence"/>
</dbReference>
<dbReference type="EMBL" id="JWYV01000019">
    <property type="protein sequence ID" value="KKC98511.1"/>
    <property type="molecule type" value="Genomic_DNA"/>
</dbReference>
<comment type="function">
    <text evidence="2">Molecular chaperone that interacts specifically with outer membrane proteins, thus maintaining the solubility of early folding intermediates during passage through the periplasm.</text>
</comment>
<dbReference type="PANTHER" id="PTHR35089">
    <property type="entry name" value="CHAPERONE PROTEIN SKP"/>
    <property type="match status" value="1"/>
</dbReference>
<dbReference type="PIRSF" id="PIRSF002094">
    <property type="entry name" value="OMP26_Skp"/>
    <property type="match status" value="1"/>
</dbReference>
<dbReference type="SUPFAM" id="SSF111384">
    <property type="entry name" value="OmpH-like"/>
    <property type="match status" value="1"/>
</dbReference>
<sequence>MKQWIKAAGLSLVVLSSSMYTQAAAAAEKVGYVATTQAMAQLAQRYNLQDKLRNEFQGRVTELRSLETNIKSKLEKLKRDGQLMSASDKTKLQNELQTLDSQFKQKARALQEDQARRASEEQQKLAMKLRTAIQDVAKREGYDMVVDGQAILFANPKDDLSAKVMSAVK</sequence>
<organism evidence="5 6">
    <name type="scientific">Photobacterium halotolerans</name>
    <dbReference type="NCBI Taxonomy" id="265726"/>
    <lineage>
        <taxon>Bacteria</taxon>
        <taxon>Pseudomonadati</taxon>
        <taxon>Pseudomonadota</taxon>
        <taxon>Gammaproteobacteria</taxon>
        <taxon>Vibrionales</taxon>
        <taxon>Vibrionaceae</taxon>
        <taxon>Photobacterium</taxon>
    </lineage>
</organism>
<keyword evidence="2" id="KW-0574">Periplasm</keyword>
<feature type="chain" id="PRO_5002496541" description="Chaperone protein skp" evidence="4">
    <location>
        <begin position="26"/>
        <end position="169"/>
    </location>
</feature>